<reference evidence="1 2" key="1">
    <citation type="submission" date="2019-09" db="EMBL/GenBank/DDBJ databases">
        <authorList>
            <person name="Kritzky A."/>
            <person name="Schelkanova E.Y."/>
            <person name="Alkhova Z.V."/>
            <person name="Smirnova N.I."/>
        </authorList>
    </citation>
    <scope>NUCLEOTIDE SEQUENCE [LARGE SCALE GENOMIC DNA]</scope>
    <source>
        <strain evidence="1 2">M1526</strain>
    </source>
</reference>
<evidence type="ECO:0000313" key="2">
    <source>
        <dbReference type="Proteomes" id="UP000323225"/>
    </source>
</evidence>
<protein>
    <submittedName>
        <fullName evidence="1">Uncharacterized protein</fullName>
    </submittedName>
</protein>
<accession>A0A5B1C7E4</accession>
<gene>
    <name evidence="1" type="ORF">F0M16_08640</name>
</gene>
<proteinExistence type="predicted"/>
<sequence>MNEIESLQEYVMSEVYSTLHNTFSLDKLSKAIVESWIQSGDISDEANREAYESELAKKDKDELVTVCYDLIFDNSANAEKISSGSFSSLLIDSLGKYIVDIDDNRKFNLTDRLWVVDMFVTGNSPIEVRAFYEDNPVEDPSIIVESKREKLTLSDGKTVMKYDPIEGRFVFILDEEELEIEEKVKEQAKIFQKSLIDSILTKKSIEKLLDSNRAQVITL</sequence>
<dbReference type="AlphaFoldDB" id="A0A5B1C7E4"/>
<dbReference type="Proteomes" id="UP000323225">
    <property type="component" value="Unassembled WGS sequence"/>
</dbReference>
<name>A0A5B1C7E4_VIBCL</name>
<organism evidence="1 2">
    <name type="scientific">Vibrio cholerae</name>
    <dbReference type="NCBI Taxonomy" id="666"/>
    <lineage>
        <taxon>Bacteria</taxon>
        <taxon>Pseudomonadati</taxon>
        <taxon>Pseudomonadota</taxon>
        <taxon>Gammaproteobacteria</taxon>
        <taxon>Vibrionales</taxon>
        <taxon>Vibrionaceae</taxon>
        <taxon>Vibrio</taxon>
    </lineage>
</organism>
<comment type="caution">
    <text evidence="1">The sequence shown here is derived from an EMBL/GenBank/DDBJ whole genome shotgun (WGS) entry which is preliminary data.</text>
</comment>
<evidence type="ECO:0000313" key="1">
    <source>
        <dbReference type="EMBL" id="KAA1255274.1"/>
    </source>
</evidence>
<dbReference type="EMBL" id="VUAA01000007">
    <property type="protein sequence ID" value="KAA1255274.1"/>
    <property type="molecule type" value="Genomic_DNA"/>
</dbReference>